<dbReference type="OMA" id="CMERCIS"/>
<dbReference type="InterPro" id="IPR006629">
    <property type="entry name" value="LITAF"/>
</dbReference>
<reference evidence="3 4" key="1">
    <citation type="journal article" date="2007" name="Nature">
        <title>Evolution of genes and genomes on the Drosophila phylogeny.</title>
        <authorList>
            <consortium name="Drosophila 12 Genomes Consortium"/>
            <person name="Clark A.G."/>
            <person name="Eisen M.B."/>
            <person name="Smith D.R."/>
            <person name="Bergman C.M."/>
            <person name="Oliver B."/>
            <person name="Markow T.A."/>
            <person name="Kaufman T.C."/>
            <person name="Kellis M."/>
            <person name="Gelbart W."/>
            <person name="Iyer V.N."/>
            <person name="Pollard D.A."/>
            <person name="Sackton T.B."/>
            <person name="Larracuente A.M."/>
            <person name="Singh N.D."/>
            <person name="Abad J.P."/>
            <person name="Abt D.N."/>
            <person name="Adryan B."/>
            <person name="Aguade M."/>
            <person name="Akashi H."/>
            <person name="Anderson W.W."/>
            <person name="Aquadro C.F."/>
            <person name="Ardell D.H."/>
            <person name="Arguello R."/>
            <person name="Artieri C.G."/>
            <person name="Barbash D.A."/>
            <person name="Barker D."/>
            <person name="Barsanti P."/>
            <person name="Batterham P."/>
            <person name="Batzoglou S."/>
            <person name="Begun D."/>
            <person name="Bhutkar A."/>
            <person name="Blanco E."/>
            <person name="Bosak S.A."/>
            <person name="Bradley R.K."/>
            <person name="Brand A.D."/>
            <person name="Brent M.R."/>
            <person name="Brooks A.N."/>
            <person name="Brown R.H."/>
            <person name="Butlin R.K."/>
            <person name="Caggese C."/>
            <person name="Calvi B.R."/>
            <person name="Bernardo de Carvalho A."/>
            <person name="Caspi A."/>
            <person name="Castrezana S."/>
            <person name="Celniker S.E."/>
            <person name="Chang J.L."/>
            <person name="Chapple C."/>
            <person name="Chatterji S."/>
            <person name="Chinwalla A."/>
            <person name="Civetta A."/>
            <person name="Clifton S.W."/>
            <person name="Comeron J.M."/>
            <person name="Costello J.C."/>
            <person name="Coyne J.A."/>
            <person name="Daub J."/>
            <person name="David R.G."/>
            <person name="Delcher A.L."/>
            <person name="Delehaunty K."/>
            <person name="Do C.B."/>
            <person name="Ebling H."/>
            <person name="Edwards K."/>
            <person name="Eickbush T."/>
            <person name="Evans J.D."/>
            <person name="Filipski A."/>
            <person name="Findeiss S."/>
            <person name="Freyhult E."/>
            <person name="Fulton L."/>
            <person name="Fulton R."/>
            <person name="Garcia A.C."/>
            <person name="Gardiner A."/>
            <person name="Garfield D.A."/>
            <person name="Garvin B.E."/>
            <person name="Gibson G."/>
            <person name="Gilbert D."/>
            <person name="Gnerre S."/>
            <person name="Godfrey J."/>
            <person name="Good R."/>
            <person name="Gotea V."/>
            <person name="Gravely B."/>
            <person name="Greenberg A.J."/>
            <person name="Griffiths-Jones S."/>
            <person name="Gross S."/>
            <person name="Guigo R."/>
            <person name="Gustafson E.A."/>
            <person name="Haerty W."/>
            <person name="Hahn M.W."/>
            <person name="Halligan D.L."/>
            <person name="Halpern A.L."/>
            <person name="Halter G.M."/>
            <person name="Han M.V."/>
            <person name="Heger A."/>
            <person name="Hillier L."/>
            <person name="Hinrichs A.S."/>
            <person name="Holmes I."/>
            <person name="Hoskins R.A."/>
            <person name="Hubisz M.J."/>
            <person name="Hultmark D."/>
            <person name="Huntley M.A."/>
            <person name="Jaffe D.B."/>
            <person name="Jagadeeshan S."/>
            <person name="Jeck W.R."/>
            <person name="Johnson J."/>
            <person name="Jones C.D."/>
            <person name="Jordan W.C."/>
            <person name="Karpen G.H."/>
            <person name="Kataoka E."/>
            <person name="Keightley P.D."/>
            <person name="Kheradpour P."/>
            <person name="Kirkness E.F."/>
            <person name="Koerich L.B."/>
            <person name="Kristiansen K."/>
            <person name="Kudrna D."/>
            <person name="Kulathinal R.J."/>
            <person name="Kumar S."/>
            <person name="Kwok R."/>
            <person name="Lander E."/>
            <person name="Langley C.H."/>
            <person name="Lapoint R."/>
            <person name="Lazzaro B.P."/>
            <person name="Lee S.J."/>
            <person name="Levesque L."/>
            <person name="Li R."/>
            <person name="Lin C.F."/>
            <person name="Lin M.F."/>
            <person name="Lindblad-Toh K."/>
            <person name="Llopart A."/>
            <person name="Long M."/>
            <person name="Low L."/>
            <person name="Lozovsky E."/>
            <person name="Lu J."/>
            <person name="Luo M."/>
            <person name="Machado C.A."/>
            <person name="Makalowski W."/>
            <person name="Marzo M."/>
            <person name="Matsuda M."/>
            <person name="Matzkin L."/>
            <person name="McAllister B."/>
            <person name="McBride C.S."/>
            <person name="McKernan B."/>
            <person name="McKernan K."/>
            <person name="Mendez-Lago M."/>
            <person name="Minx P."/>
            <person name="Mollenhauer M.U."/>
            <person name="Montooth K."/>
            <person name="Mount S.M."/>
            <person name="Mu X."/>
            <person name="Myers E."/>
            <person name="Negre B."/>
            <person name="Newfeld S."/>
            <person name="Nielsen R."/>
            <person name="Noor M.A."/>
            <person name="O'Grady P."/>
            <person name="Pachter L."/>
            <person name="Papaceit M."/>
            <person name="Parisi M.J."/>
            <person name="Parisi M."/>
            <person name="Parts L."/>
            <person name="Pedersen J.S."/>
            <person name="Pesole G."/>
            <person name="Phillippy A.M."/>
            <person name="Ponting C.P."/>
            <person name="Pop M."/>
            <person name="Porcelli D."/>
            <person name="Powell J.R."/>
            <person name="Prohaska S."/>
            <person name="Pruitt K."/>
            <person name="Puig M."/>
            <person name="Quesneville H."/>
            <person name="Ram K.R."/>
            <person name="Rand D."/>
            <person name="Rasmussen M.D."/>
            <person name="Reed L.K."/>
            <person name="Reenan R."/>
            <person name="Reily A."/>
            <person name="Remington K.A."/>
            <person name="Rieger T.T."/>
            <person name="Ritchie M.G."/>
            <person name="Robin C."/>
            <person name="Rogers Y.H."/>
            <person name="Rohde C."/>
            <person name="Rozas J."/>
            <person name="Rubenfield M.J."/>
            <person name="Ruiz A."/>
            <person name="Russo S."/>
            <person name="Salzberg S.L."/>
            <person name="Sanchez-Gracia A."/>
            <person name="Saranga D.J."/>
            <person name="Sato H."/>
            <person name="Schaeffer S.W."/>
            <person name="Schatz M.C."/>
            <person name="Schlenke T."/>
            <person name="Schwartz R."/>
            <person name="Segarra C."/>
            <person name="Singh R.S."/>
            <person name="Sirot L."/>
            <person name="Sirota M."/>
            <person name="Sisneros N.B."/>
            <person name="Smith C.D."/>
            <person name="Smith T.F."/>
            <person name="Spieth J."/>
            <person name="Stage D.E."/>
            <person name="Stark A."/>
            <person name="Stephan W."/>
            <person name="Strausberg R.L."/>
            <person name="Strempel S."/>
            <person name="Sturgill D."/>
            <person name="Sutton G."/>
            <person name="Sutton G.G."/>
            <person name="Tao W."/>
            <person name="Teichmann S."/>
            <person name="Tobari Y.N."/>
            <person name="Tomimura Y."/>
            <person name="Tsolas J.M."/>
            <person name="Valente V.L."/>
            <person name="Venter E."/>
            <person name="Venter J.C."/>
            <person name="Vicario S."/>
            <person name="Vieira F.G."/>
            <person name="Vilella A.J."/>
            <person name="Villasante A."/>
            <person name="Walenz B."/>
            <person name="Wang J."/>
            <person name="Wasserman M."/>
            <person name="Watts T."/>
            <person name="Wilson D."/>
            <person name="Wilson R.K."/>
            <person name="Wing R.A."/>
            <person name="Wolfner M.F."/>
            <person name="Wong A."/>
            <person name="Wong G.K."/>
            <person name="Wu C.I."/>
            <person name="Wu G."/>
            <person name="Yamamoto D."/>
            <person name="Yang H.P."/>
            <person name="Yang S.P."/>
            <person name="Yorke J.A."/>
            <person name="Yoshida K."/>
            <person name="Zdobnov E."/>
            <person name="Zhang P."/>
            <person name="Zhang Y."/>
            <person name="Zimin A.V."/>
            <person name="Baldwin J."/>
            <person name="Abdouelleil A."/>
            <person name="Abdulkadir J."/>
            <person name="Abebe A."/>
            <person name="Abera B."/>
            <person name="Abreu J."/>
            <person name="Acer S.C."/>
            <person name="Aftuck L."/>
            <person name="Alexander A."/>
            <person name="An P."/>
            <person name="Anderson E."/>
            <person name="Anderson S."/>
            <person name="Arachi H."/>
            <person name="Azer M."/>
            <person name="Bachantsang P."/>
            <person name="Barry A."/>
            <person name="Bayul T."/>
            <person name="Berlin A."/>
            <person name="Bessette D."/>
            <person name="Bloom T."/>
            <person name="Blye J."/>
            <person name="Boguslavskiy L."/>
            <person name="Bonnet C."/>
            <person name="Boukhgalter B."/>
            <person name="Bourzgui I."/>
            <person name="Brown A."/>
            <person name="Cahill P."/>
            <person name="Channer S."/>
            <person name="Cheshatsang Y."/>
            <person name="Chuda L."/>
            <person name="Citroen M."/>
            <person name="Collymore A."/>
            <person name="Cooke P."/>
            <person name="Costello M."/>
            <person name="D'Aco K."/>
            <person name="Daza R."/>
            <person name="De Haan G."/>
            <person name="DeGray S."/>
            <person name="DeMaso C."/>
            <person name="Dhargay N."/>
            <person name="Dooley K."/>
            <person name="Dooley E."/>
            <person name="Doricent M."/>
            <person name="Dorje P."/>
            <person name="Dorjee K."/>
            <person name="Dupes A."/>
            <person name="Elong R."/>
            <person name="Falk J."/>
            <person name="Farina A."/>
            <person name="Faro S."/>
            <person name="Ferguson D."/>
            <person name="Fisher S."/>
            <person name="Foley C.D."/>
            <person name="Franke A."/>
            <person name="Friedrich D."/>
            <person name="Gadbois L."/>
            <person name="Gearin G."/>
            <person name="Gearin C.R."/>
            <person name="Giannoukos G."/>
            <person name="Goode T."/>
            <person name="Graham J."/>
            <person name="Grandbois E."/>
            <person name="Grewal S."/>
            <person name="Gyaltsen K."/>
            <person name="Hafez N."/>
            <person name="Hagos B."/>
            <person name="Hall J."/>
            <person name="Henson C."/>
            <person name="Hollinger A."/>
            <person name="Honan T."/>
            <person name="Huard M.D."/>
            <person name="Hughes L."/>
            <person name="Hurhula B."/>
            <person name="Husby M.E."/>
            <person name="Kamat A."/>
            <person name="Kanga B."/>
            <person name="Kashin S."/>
            <person name="Khazanovich D."/>
            <person name="Kisner P."/>
            <person name="Lance K."/>
            <person name="Lara M."/>
            <person name="Lee W."/>
            <person name="Lennon N."/>
            <person name="Letendre F."/>
            <person name="LeVine R."/>
            <person name="Lipovsky A."/>
            <person name="Liu X."/>
            <person name="Liu J."/>
            <person name="Liu S."/>
            <person name="Lokyitsang T."/>
            <person name="Lokyitsang Y."/>
            <person name="Lubonja R."/>
            <person name="Lui A."/>
            <person name="MacDonald P."/>
            <person name="Magnisalis V."/>
            <person name="Maru K."/>
            <person name="Matthews C."/>
            <person name="McCusker W."/>
            <person name="McDonough S."/>
            <person name="Mehta T."/>
            <person name="Meldrim J."/>
            <person name="Meneus L."/>
            <person name="Mihai O."/>
            <person name="Mihalev A."/>
            <person name="Mihova T."/>
            <person name="Mittelman R."/>
            <person name="Mlenga V."/>
            <person name="Montmayeur A."/>
            <person name="Mulrain L."/>
            <person name="Navidi A."/>
            <person name="Naylor J."/>
            <person name="Negash T."/>
            <person name="Nguyen T."/>
            <person name="Nguyen N."/>
            <person name="Nicol R."/>
            <person name="Norbu C."/>
            <person name="Norbu N."/>
            <person name="Novod N."/>
            <person name="O'Neill B."/>
            <person name="Osman S."/>
            <person name="Markiewicz E."/>
            <person name="Oyono O.L."/>
            <person name="Patti C."/>
            <person name="Phunkhang P."/>
            <person name="Pierre F."/>
            <person name="Priest M."/>
            <person name="Raghuraman S."/>
            <person name="Rege F."/>
            <person name="Reyes R."/>
            <person name="Rise C."/>
            <person name="Rogov P."/>
            <person name="Ross K."/>
            <person name="Ryan E."/>
            <person name="Settipalli S."/>
            <person name="Shea T."/>
            <person name="Sherpa N."/>
            <person name="Shi L."/>
            <person name="Shih D."/>
            <person name="Sparrow T."/>
            <person name="Spaulding J."/>
            <person name="Stalker J."/>
            <person name="Stange-Thomann N."/>
            <person name="Stavropoulos S."/>
            <person name="Stone C."/>
            <person name="Strader C."/>
            <person name="Tesfaye S."/>
            <person name="Thomson T."/>
            <person name="Thoulutsang Y."/>
            <person name="Thoulutsang D."/>
            <person name="Topham K."/>
            <person name="Topping I."/>
            <person name="Tsamla T."/>
            <person name="Vassiliev H."/>
            <person name="Vo A."/>
            <person name="Wangchuk T."/>
            <person name="Wangdi T."/>
            <person name="Weiand M."/>
            <person name="Wilkinson J."/>
            <person name="Wilson A."/>
            <person name="Yadav S."/>
            <person name="Young G."/>
            <person name="Yu Q."/>
            <person name="Zembek L."/>
            <person name="Zhong D."/>
            <person name="Zimmer A."/>
            <person name="Zwirko Z."/>
            <person name="Jaffe D.B."/>
            <person name="Alvarez P."/>
            <person name="Brockman W."/>
            <person name="Butler J."/>
            <person name="Chin C."/>
            <person name="Gnerre S."/>
            <person name="Grabherr M."/>
            <person name="Kleber M."/>
            <person name="Mauceli E."/>
            <person name="MacCallum I."/>
        </authorList>
    </citation>
    <scope>NUCLEOTIDE SEQUENCE [LARGE SCALE GENOMIC DNA]</scope>
    <source>
        <strain evidence="4">Tucson 15010-1051.87</strain>
    </source>
</reference>
<keyword evidence="4" id="KW-1185">Reference proteome</keyword>
<evidence type="ECO:0000313" key="3">
    <source>
        <dbReference type="EMBL" id="EDW61414.1"/>
    </source>
</evidence>
<dbReference type="PhylomeDB" id="B4LIR1"/>
<dbReference type="KEGG" id="dvi:6624908"/>
<dbReference type="Proteomes" id="UP000008792">
    <property type="component" value="Unassembled WGS sequence"/>
</dbReference>
<evidence type="ECO:0000313" key="4">
    <source>
        <dbReference type="Proteomes" id="UP000008792"/>
    </source>
</evidence>
<evidence type="ECO:0000256" key="1">
    <source>
        <dbReference type="SAM" id="MobiDB-lite"/>
    </source>
</evidence>
<dbReference type="eggNOG" id="ENOG502T7ZC">
    <property type="taxonomic scope" value="Eukaryota"/>
</dbReference>
<name>B4LIR1_DROVI</name>
<proteinExistence type="predicted"/>
<organism evidence="3 4">
    <name type="scientific">Drosophila virilis</name>
    <name type="common">Fruit fly</name>
    <dbReference type="NCBI Taxonomy" id="7244"/>
    <lineage>
        <taxon>Eukaryota</taxon>
        <taxon>Metazoa</taxon>
        <taxon>Ecdysozoa</taxon>
        <taxon>Arthropoda</taxon>
        <taxon>Hexapoda</taxon>
        <taxon>Insecta</taxon>
        <taxon>Pterygota</taxon>
        <taxon>Neoptera</taxon>
        <taxon>Endopterygota</taxon>
        <taxon>Diptera</taxon>
        <taxon>Brachycera</taxon>
        <taxon>Muscomorpha</taxon>
        <taxon>Ephydroidea</taxon>
        <taxon>Drosophilidae</taxon>
        <taxon>Drosophila</taxon>
    </lineage>
</organism>
<dbReference type="EMBL" id="CH940648">
    <property type="protein sequence ID" value="EDW61414.1"/>
    <property type="molecule type" value="Genomic_DNA"/>
</dbReference>
<feature type="domain" description="LITAF" evidence="2">
    <location>
        <begin position="27"/>
        <end position="86"/>
    </location>
</feature>
<feature type="region of interest" description="Disordered" evidence="1">
    <location>
        <begin position="134"/>
        <end position="155"/>
    </location>
</feature>
<dbReference type="AlphaFoldDB" id="B4LIR1"/>
<dbReference type="SMART" id="SM00714">
    <property type="entry name" value="LITAF"/>
    <property type="match status" value="1"/>
</dbReference>
<feature type="compositionally biased region" description="Low complexity" evidence="1">
    <location>
        <begin position="142"/>
        <end position="155"/>
    </location>
</feature>
<evidence type="ECO:0000259" key="2">
    <source>
        <dbReference type="SMART" id="SM00714"/>
    </source>
</evidence>
<dbReference type="InParanoid" id="B4LIR1"/>
<dbReference type="HOGENOM" id="CLU_1697399_0_0_1"/>
<dbReference type="OrthoDB" id="8053264at2759"/>
<sequence>MTKVEPQVIAISIGGAKPQVGYLQTQSTMVNCPACEHFEPSIVQREAVSCLQRLLGLTKLCKSWSGREDINHYCAHCGCFIGRYVPLGCYERCLAKSARKQAVVDEMRLKTKPKDCAVRAQKSRELILAKRAEKRAQREAQKQNQNQNQTQTVLQ</sequence>
<gene>
    <name evidence="3" type="primary">Dvir\GJ20317</name>
    <name evidence="3" type="ORF">Dvir_GJ20317</name>
</gene>
<accession>B4LIR1</accession>
<protein>
    <recommendedName>
        <fullName evidence="2">LITAF domain-containing protein</fullName>
    </recommendedName>
</protein>